<evidence type="ECO:0000313" key="2">
    <source>
        <dbReference type="EMBL" id="MCG6657670.1"/>
    </source>
</evidence>
<evidence type="ECO:0000256" key="1">
    <source>
        <dbReference type="SAM" id="SignalP"/>
    </source>
</evidence>
<name>A0ABS9P7C7_9GAMM</name>
<protein>
    <submittedName>
        <fullName evidence="2">Uncharacterized protein</fullName>
    </submittedName>
</protein>
<dbReference type="Proteomes" id="UP000814385">
    <property type="component" value="Unassembled WGS sequence"/>
</dbReference>
<sequence length="210" mass="22604">MQLRCRTLSSAVIAASMLLPVAGHSLADEVVEQIELGLELYQEAEYGAAITELEFAINDIRKLMSSRIGATFPDAPDGWTAGEVESAGGGAAAMLGGAGGTMLQRQYREQDGNGQLEASLMIDNPMVQGMAAMFSNPAMIAAQPNMERVRLGRESVIVKWEPDRSRAEATLLLDGRILMQVKGQNIASQETAVELLRAWDLAAVREQAAR</sequence>
<feature type="chain" id="PRO_5047528673" evidence="1">
    <location>
        <begin position="28"/>
        <end position="210"/>
    </location>
</feature>
<proteinExistence type="predicted"/>
<reference evidence="2 3" key="1">
    <citation type="submission" date="2020-05" db="EMBL/GenBank/DDBJ databases">
        <title>Comparative genomic analysis of denitrifying bacteria from Halomonas genus.</title>
        <authorList>
            <person name="Wang L."/>
            <person name="Shao Z."/>
        </authorList>
    </citation>
    <scope>NUCLEOTIDE SEQUENCE [LARGE SCALE GENOMIC DNA]</scope>
    <source>
        <strain evidence="2 3">A4</strain>
    </source>
</reference>
<keyword evidence="1" id="KW-0732">Signal</keyword>
<keyword evidence="3" id="KW-1185">Reference proteome</keyword>
<dbReference type="RefSeq" id="WP_238976824.1">
    <property type="nucleotide sequence ID" value="NZ_JABFUC010000005.1"/>
</dbReference>
<accession>A0ABS9P7C7</accession>
<feature type="signal peptide" evidence="1">
    <location>
        <begin position="1"/>
        <end position="27"/>
    </location>
</feature>
<organism evidence="2 3">
    <name type="scientific">Billgrantia campisalis</name>
    <dbReference type="NCBI Taxonomy" id="74661"/>
    <lineage>
        <taxon>Bacteria</taxon>
        <taxon>Pseudomonadati</taxon>
        <taxon>Pseudomonadota</taxon>
        <taxon>Gammaproteobacteria</taxon>
        <taxon>Oceanospirillales</taxon>
        <taxon>Halomonadaceae</taxon>
        <taxon>Billgrantia</taxon>
    </lineage>
</organism>
<comment type="caution">
    <text evidence="2">The sequence shown here is derived from an EMBL/GenBank/DDBJ whole genome shotgun (WGS) entry which is preliminary data.</text>
</comment>
<evidence type="ECO:0000313" key="3">
    <source>
        <dbReference type="Proteomes" id="UP000814385"/>
    </source>
</evidence>
<dbReference type="EMBL" id="JABFUC010000005">
    <property type="protein sequence ID" value="MCG6657670.1"/>
    <property type="molecule type" value="Genomic_DNA"/>
</dbReference>
<gene>
    <name evidence="2" type="ORF">HOP52_07855</name>
</gene>